<evidence type="ECO:0000313" key="3">
    <source>
        <dbReference type="EMBL" id="PPQ98653.1"/>
    </source>
</evidence>
<accession>A0A409Y6R4</accession>
<proteinExistence type="predicted"/>
<evidence type="ECO:0000256" key="2">
    <source>
        <dbReference type="SAM" id="SignalP"/>
    </source>
</evidence>
<keyword evidence="1" id="KW-1133">Transmembrane helix</keyword>
<feature type="transmembrane region" description="Helical" evidence="1">
    <location>
        <begin position="146"/>
        <end position="165"/>
    </location>
</feature>
<comment type="caution">
    <text evidence="3">The sequence shown here is derived from an EMBL/GenBank/DDBJ whole genome shotgun (WGS) entry which is preliminary data.</text>
</comment>
<dbReference type="AlphaFoldDB" id="A0A409Y6R4"/>
<keyword evidence="1" id="KW-0812">Transmembrane</keyword>
<evidence type="ECO:0000256" key="1">
    <source>
        <dbReference type="SAM" id="Phobius"/>
    </source>
</evidence>
<organism evidence="3 4">
    <name type="scientific">Panaeolus cyanescens</name>
    <dbReference type="NCBI Taxonomy" id="181874"/>
    <lineage>
        <taxon>Eukaryota</taxon>
        <taxon>Fungi</taxon>
        <taxon>Dikarya</taxon>
        <taxon>Basidiomycota</taxon>
        <taxon>Agaricomycotina</taxon>
        <taxon>Agaricomycetes</taxon>
        <taxon>Agaricomycetidae</taxon>
        <taxon>Agaricales</taxon>
        <taxon>Agaricineae</taxon>
        <taxon>Galeropsidaceae</taxon>
        <taxon>Panaeolus</taxon>
    </lineage>
</organism>
<reference evidence="3 4" key="1">
    <citation type="journal article" date="2018" name="Evol. Lett.">
        <title>Horizontal gene cluster transfer increased hallucinogenic mushroom diversity.</title>
        <authorList>
            <person name="Reynolds H.T."/>
            <person name="Vijayakumar V."/>
            <person name="Gluck-Thaler E."/>
            <person name="Korotkin H.B."/>
            <person name="Matheny P.B."/>
            <person name="Slot J.C."/>
        </authorList>
    </citation>
    <scope>NUCLEOTIDE SEQUENCE [LARGE SCALE GENOMIC DNA]</scope>
    <source>
        <strain evidence="3 4">2629</strain>
    </source>
</reference>
<feature type="chain" id="PRO_5019102008" description="Extracellular membrane protein CFEM domain-containing protein" evidence="2">
    <location>
        <begin position="21"/>
        <end position="169"/>
    </location>
</feature>
<feature type="signal peptide" evidence="2">
    <location>
        <begin position="1"/>
        <end position="20"/>
    </location>
</feature>
<gene>
    <name evidence="3" type="ORF">CVT24_004151</name>
</gene>
<protein>
    <recommendedName>
        <fullName evidence="5">Extracellular membrane protein CFEM domain-containing protein</fullName>
    </recommendedName>
</protein>
<dbReference type="Proteomes" id="UP000284842">
    <property type="component" value="Unassembled WGS sequence"/>
</dbReference>
<keyword evidence="1" id="KW-0472">Membrane</keyword>
<evidence type="ECO:0000313" key="4">
    <source>
        <dbReference type="Proteomes" id="UP000284842"/>
    </source>
</evidence>
<sequence length="169" mass="17788">MISSVLFFALFSTLISNVFAFNVTVGDRTLDVSQILTIPDSRVKTACAANCTDTTNRITACASNPQCLCTVETVTSLHSCETCMLHFLINTNTQAPDFRAGSNVIMGAYAGRCKDDANVTVPANLSALALPATWDGPFVAVFNTPISLIIATIGAILGGGLLFIMSTIS</sequence>
<keyword evidence="2" id="KW-0732">Signal</keyword>
<evidence type="ECO:0008006" key="5">
    <source>
        <dbReference type="Google" id="ProtNLM"/>
    </source>
</evidence>
<dbReference type="EMBL" id="NHTK01001380">
    <property type="protein sequence ID" value="PPQ98653.1"/>
    <property type="molecule type" value="Genomic_DNA"/>
</dbReference>
<dbReference type="InParanoid" id="A0A409Y6R4"/>
<keyword evidence="4" id="KW-1185">Reference proteome</keyword>
<name>A0A409Y6R4_9AGAR</name>
<dbReference type="OrthoDB" id="2953532at2759"/>